<organism evidence="5 6">
    <name type="scientific">Haloechinothrix salitolerans</name>
    <dbReference type="NCBI Taxonomy" id="926830"/>
    <lineage>
        <taxon>Bacteria</taxon>
        <taxon>Bacillati</taxon>
        <taxon>Actinomycetota</taxon>
        <taxon>Actinomycetes</taxon>
        <taxon>Pseudonocardiales</taxon>
        <taxon>Pseudonocardiaceae</taxon>
        <taxon>Haloechinothrix</taxon>
    </lineage>
</organism>
<dbReference type="Proteomes" id="UP001596337">
    <property type="component" value="Unassembled WGS sequence"/>
</dbReference>
<evidence type="ECO:0000256" key="3">
    <source>
        <dbReference type="SAM" id="MobiDB-lite"/>
    </source>
</evidence>
<dbReference type="SUPFAM" id="SSF101967">
    <property type="entry name" value="Adhesin YadA, collagen-binding domain"/>
    <property type="match status" value="1"/>
</dbReference>
<comment type="caution">
    <text evidence="5">The sequence shown here is derived from an EMBL/GenBank/DDBJ whole genome shotgun (WGS) entry which is preliminary data.</text>
</comment>
<feature type="compositionally biased region" description="Polar residues" evidence="3">
    <location>
        <begin position="17"/>
        <end position="49"/>
    </location>
</feature>
<proteinExistence type="predicted"/>
<keyword evidence="4" id="KW-1133">Transmembrane helix</keyword>
<evidence type="ECO:0000256" key="1">
    <source>
        <dbReference type="ARBA" id="ARBA00004370"/>
    </source>
</evidence>
<gene>
    <name evidence="5" type="ORF">ACFQGD_11440</name>
</gene>
<keyword evidence="4" id="KW-0812">Transmembrane</keyword>
<dbReference type="Gene3D" id="2.150.10.10">
    <property type="entry name" value="Serralysin-like metalloprotease, C-terminal"/>
    <property type="match status" value="1"/>
</dbReference>
<feature type="region of interest" description="Disordered" evidence="3">
    <location>
        <begin position="1"/>
        <end position="50"/>
    </location>
</feature>
<sequence>MTIQRPSPVPREDDTASGMQDTASGVQDTASGVQDTASGVQDTASGTSDTARRGRGVVLTLVLVIVVLLGAAGTFGVLWWSERGESAQRDEVLSVAEQIAVDVTTYDYRKIEENFDRVIARSTEKWAEVYRDERSEQLADVIVEGKATSEGTVRDAGIAELTEDRAVVVAFVDQTITNVHTPQPRIDRNRMRLVLREVDGEWLLDRYDLA</sequence>
<dbReference type="RefSeq" id="WP_345400366.1">
    <property type="nucleotide sequence ID" value="NZ_BAABLA010000099.1"/>
</dbReference>
<protein>
    <recommendedName>
        <fullName evidence="7">Mce-associated membrane protein</fullName>
    </recommendedName>
</protein>
<evidence type="ECO:0000313" key="5">
    <source>
        <dbReference type="EMBL" id="MFC6867760.1"/>
    </source>
</evidence>
<evidence type="ECO:0000313" key="6">
    <source>
        <dbReference type="Proteomes" id="UP001596337"/>
    </source>
</evidence>
<keyword evidence="2 4" id="KW-0472">Membrane</keyword>
<evidence type="ECO:0000256" key="4">
    <source>
        <dbReference type="SAM" id="Phobius"/>
    </source>
</evidence>
<evidence type="ECO:0008006" key="7">
    <source>
        <dbReference type="Google" id="ProtNLM"/>
    </source>
</evidence>
<name>A0ABW2BXF4_9PSEU</name>
<dbReference type="PANTHER" id="PTHR37042">
    <property type="entry name" value="OUTER MEMBRANE PROTEIN RV1973"/>
    <property type="match status" value="1"/>
</dbReference>
<dbReference type="PANTHER" id="PTHR37042:SF4">
    <property type="entry name" value="OUTER MEMBRANE PROTEIN RV1973"/>
    <property type="match status" value="1"/>
</dbReference>
<feature type="transmembrane region" description="Helical" evidence="4">
    <location>
        <begin position="57"/>
        <end position="80"/>
    </location>
</feature>
<reference evidence="6" key="1">
    <citation type="journal article" date="2019" name="Int. J. Syst. Evol. Microbiol.">
        <title>The Global Catalogue of Microorganisms (GCM) 10K type strain sequencing project: providing services to taxonomists for standard genome sequencing and annotation.</title>
        <authorList>
            <consortium name="The Broad Institute Genomics Platform"/>
            <consortium name="The Broad Institute Genome Sequencing Center for Infectious Disease"/>
            <person name="Wu L."/>
            <person name="Ma J."/>
        </authorList>
    </citation>
    <scope>NUCLEOTIDE SEQUENCE [LARGE SCALE GENOMIC DNA]</scope>
    <source>
        <strain evidence="6">KCTC 32255</strain>
    </source>
</reference>
<dbReference type="EMBL" id="JBHSXX010000001">
    <property type="protein sequence ID" value="MFC6867760.1"/>
    <property type="molecule type" value="Genomic_DNA"/>
</dbReference>
<accession>A0ABW2BXF4</accession>
<keyword evidence="6" id="KW-1185">Reference proteome</keyword>
<dbReference type="InterPro" id="IPR011049">
    <property type="entry name" value="Serralysin-like_metalloprot_C"/>
</dbReference>
<evidence type="ECO:0000256" key="2">
    <source>
        <dbReference type="ARBA" id="ARBA00023136"/>
    </source>
</evidence>
<comment type="subcellular location">
    <subcellularLocation>
        <location evidence="1">Membrane</location>
    </subcellularLocation>
</comment>